<dbReference type="EMBL" id="JABFTP020000042">
    <property type="protein sequence ID" value="KAL3271283.1"/>
    <property type="molecule type" value="Genomic_DNA"/>
</dbReference>
<feature type="compositionally biased region" description="Basic and acidic residues" evidence="1">
    <location>
        <begin position="10"/>
        <end position="21"/>
    </location>
</feature>
<reference evidence="2 3" key="1">
    <citation type="journal article" date="2021" name="BMC Biol.">
        <title>Horizontally acquired antibacterial genes associated with adaptive radiation of ladybird beetles.</title>
        <authorList>
            <person name="Li H.S."/>
            <person name="Tang X.F."/>
            <person name="Huang Y.H."/>
            <person name="Xu Z.Y."/>
            <person name="Chen M.L."/>
            <person name="Du X.Y."/>
            <person name="Qiu B.Y."/>
            <person name="Chen P.T."/>
            <person name="Zhang W."/>
            <person name="Slipinski A."/>
            <person name="Escalona H.E."/>
            <person name="Waterhouse R.M."/>
            <person name="Zwick A."/>
            <person name="Pang H."/>
        </authorList>
    </citation>
    <scope>NUCLEOTIDE SEQUENCE [LARGE SCALE GENOMIC DNA]</scope>
    <source>
        <strain evidence="2">SYSU2018</strain>
    </source>
</reference>
<accession>A0ABD2MXX6</accession>
<organism evidence="2 3">
    <name type="scientific">Cryptolaemus montrouzieri</name>
    <dbReference type="NCBI Taxonomy" id="559131"/>
    <lineage>
        <taxon>Eukaryota</taxon>
        <taxon>Metazoa</taxon>
        <taxon>Ecdysozoa</taxon>
        <taxon>Arthropoda</taxon>
        <taxon>Hexapoda</taxon>
        <taxon>Insecta</taxon>
        <taxon>Pterygota</taxon>
        <taxon>Neoptera</taxon>
        <taxon>Endopterygota</taxon>
        <taxon>Coleoptera</taxon>
        <taxon>Polyphaga</taxon>
        <taxon>Cucujiformia</taxon>
        <taxon>Coccinelloidea</taxon>
        <taxon>Coccinellidae</taxon>
        <taxon>Scymninae</taxon>
        <taxon>Scymnini</taxon>
        <taxon>Cryptolaemus</taxon>
    </lineage>
</organism>
<gene>
    <name evidence="2" type="ORF">HHI36_021773</name>
</gene>
<sequence length="137" mass="16277">MWTMLSKPSKTKETATKDTKRNKMRIFPTSKLDYLRDQLRNIWSEITNSKDVNRAYGRFIDKMKTLIEEILTFKTIQQHDMKPWNTQAMRISARRKNVLYHLKNEGEISTGYYEKYSGILKRVVRAAKLLSSEVRLD</sequence>
<keyword evidence="3" id="KW-1185">Reference proteome</keyword>
<evidence type="ECO:0000313" key="3">
    <source>
        <dbReference type="Proteomes" id="UP001516400"/>
    </source>
</evidence>
<proteinExistence type="predicted"/>
<name>A0ABD2MXX6_9CUCU</name>
<protein>
    <submittedName>
        <fullName evidence="2">Uncharacterized protein</fullName>
    </submittedName>
</protein>
<evidence type="ECO:0000313" key="2">
    <source>
        <dbReference type="EMBL" id="KAL3271283.1"/>
    </source>
</evidence>
<comment type="caution">
    <text evidence="2">The sequence shown here is derived from an EMBL/GenBank/DDBJ whole genome shotgun (WGS) entry which is preliminary data.</text>
</comment>
<dbReference type="AlphaFoldDB" id="A0ABD2MXX6"/>
<evidence type="ECO:0000256" key="1">
    <source>
        <dbReference type="SAM" id="MobiDB-lite"/>
    </source>
</evidence>
<dbReference type="Proteomes" id="UP001516400">
    <property type="component" value="Unassembled WGS sequence"/>
</dbReference>
<feature type="region of interest" description="Disordered" evidence="1">
    <location>
        <begin position="1"/>
        <end position="22"/>
    </location>
</feature>